<dbReference type="SUPFAM" id="SSF57196">
    <property type="entry name" value="EGF/Laminin"/>
    <property type="match status" value="4"/>
</dbReference>
<feature type="signal peptide" evidence="8">
    <location>
        <begin position="1"/>
        <end position="32"/>
    </location>
</feature>
<dbReference type="Pfam" id="PF02210">
    <property type="entry name" value="Laminin_G_2"/>
    <property type="match status" value="1"/>
</dbReference>
<dbReference type="PROSITE" id="PS00010">
    <property type="entry name" value="ASX_HYDROXYL"/>
    <property type="match status" value="1"/>
</dbReference>
<comment type="caution">
    <text evidence="11">The sequence shown here is derived from an EMBL/GenBank/DDBJ whole genome shotgun (WGS) entry which is preliminary data.</text>
</comment>
<reference evidence="11 12" key="1">
    <citation type="submission" date="2022-05" db="EMBL/GenBank/DDBJ databases">
        <authorList>
            <consortium name="Genoscope - CEA"/>
            <person name="William W."/>
        </authorList>
    </citation>
    <scope>NUCLEOTIDE SEQUENCE [LARGE SCALE GENOMIC DNA]</scope>
</reference>
<feature type="domain" description="Laminin G" evidence="9">
    <location>
        <begin position="1124"/>
        <end position="1326"/>
    </location>
</feature>
<dbReference type="GO" id="GO:0005509">
    <property type="term" value="F:calcium ion binding"/>
    <property type="evidence" value="ECO:0007669"/>
    <property type="project" value="InterPro"/>
</dbReference>
<evidence type="ECO:0000256" key="8">
    <source>
        <dbReference type="SAM" id="SignalP"/>
    </source>
</evidence>
<dbReference type="SMART" id="SM00181">
    <property type="entry name" value="EGF"/>
    <property type="match status" value="9"/>
</dbReference>
<dbReference type="FunFam" id="2.10.25.10:FF:000472">
    <property type="entry name" value="Uncharacterized protein, isoform A"/>
    <property type="match status" value="1"/>
</dbReference>
<evidence type="ECO:0000256" key="6">
    <source>
        <dbReference type="PROSITE-ProRule" id="PRU00076"/>
    </source>
</evidence>
<feature type="domain" description="EGF-like" evidence="10">
    <location>
        <begin position="1082"/>
        <end position="1115"/>
    </location>
</feature>
<feature type="domain" description="Laminin G" evidence="9">
    <location>
        <begin position="856"/>
        <end position="1041"/>
    </location>
</feature>
<evidence type="ECO:0000256" key="3">
    <source>
        <dbReference type="ARBA" id="ARBA00022737"/>
    </source>
</evidence>
<dbReference type="EMBL" id="CALNXJ010000038">
    <property type="protein sequence ID" value="CAH3143554.1"/>
    <property type="molecule type" value="Genomic_DNA"/>
</dbReference>
<organism evidence="11 12">
    <name type="scientific">Pocillopora meandrina</name>
    <dbReference type="NCBI Taxonomy" id="46732"/>
    <lineage>
        <taxon>Eukaryota</taxon>
        <taxon>Metazoa</taxon>
        <taxon>Cnidaria</taxon>
        <taxon>Anthozoa</taxon>
        <taxon>Hexacorallia</taxon>
        <taxon>Scleractinia</taxon>
        <taxon>Astrocoeniina</taxon>
        <taxon>Pocilloporidae</taxon>
        <taxon>Pocillopora</taxon>
    </lineage>
</organism>
<protein>
    <submittedName>
        <fullName evidence="11">Uncharacterized protein</fullName>
    </submittedName>
</protein>
<dbReference type="FunFam" id="2.10.25.10:FF:000012">
    <property type="entry name" value="Delta-like protein"/>
    <property type="match status" value="1"/>
</dbReference>
<dbReference type="InterPro" id="IPR001881">
    <property type="entry name" value="EGF-like_Ca-bd_dom"/>
</dbReference>
<name>A0AAU9XBW6_9CNID</name>
<dbReference type="Gene3D" id="2.60.120.200">
    <property type="match status" value="3"/>
</dbReference>
<dbReference type="SUPFAM" id="SSF49899">
    <property type="entry name" value="Concanavalin A-like lectins/glucanases"/>
    <property type="match status" value="3"/>
</dbReference>
<evidence type="ECO:0000256" key="1">
    <source>
        <dbReference type="ARBA" id="ARBA00022536"/>
    </source>
</evidence>
<dbReference type="InterPro" id="IPR013320">
    <property type="entry name" value="ConA-like_dom_sf"/>
</dbReference>
<feature type="domain" description="EGF-like" evidence="10">
    <location>
        <begin position="228"/>
        <end position="270"/>
    </location>
</feature>
<feature type="chain" id="PRO_5044009750" evidence="8">
    <location>
        <begin position="33"/>
        <end position="1589"/>
    </location>
</feature>
<feature type="domain" description="EGF-like" evidence="10">
    <location>
        <begin position="1037"/>
        <end position="1076"/>
    </location>
</feature>
<dbReference type="InterPro" id="IPR000742">
    <property type="entry name" value="EGF"/>
</dbReference>
<proteinExistence type="predicted"/>
<feature type="domain" description="EGF-like" evidence="10">
    <location>
        <begin position="310"/>
        <end position="349"/>
    </location>
</feature>
<gene>
    <name evidence="11" type="ORF">PMEA_00020601</name>
</gene>
<evidence type="ECO:0000256" key="4">
    <source>
        <dbReference type="ARBA" id="ARBA00023157"/>
    </source>
</evidence>
<evidence type="ECO:0000256" key="5">
    <source>
        <dbReference type="ARBA" id="ARBA00023180"/>
    </source>
</evidence>
<dbReference type="InterPro" id="IPR001791">
    <property type="entry name" value="Laminin_G"/>
</dbReference>
<dbReference type="Pfam" id="PF00054">
    <property type="entry name" value="Laminin_G_1"/>
    <property type="match status" value="2"/>
</dbReference>
<keyword evidence="4 6" id="KW-1015">Disulfide bond</keyword>
<evidence type="ECO:0000256" key="7">
    <source>
        <dbReference type="PROSITE-ProRule" id="PRU00122"/>
    </source>
</evidence>
<dbReference type="SMART" id="SM00179">
    <property type="entry name" value="EGF_CA"/>
    <property type="match status" value="5"/>
</dbReference>
<feature type="domain" description="Laminin G" evidence="9">
    <location>
        <begin position="1403"/>
        <end position="1583"/>
    </location>
</feature>
<feature type="disulfide bond" evidence="6">
    <location>
        <begin position="1066"/>
        <end position="1075"/>
    </location>
</feature>
<dbReference type="CDD" id="cd00110">
    <property type="entry name" value="LamG"/>
    <property type="match status" value="3"/>
</dbReference>
<accession>A0AAU9XBW6</accession>
<dbReference type="SMART" id="SM00282">
    <property type="entry name" value="LamG"/>
    <property type="match status" value="3"/>
</dbReference>
<dbReference type="PROSITE" id="PS00022">
    <property type="entry name" value="EGF_1"/>
    <property type="match status" value="9"/>
</dbReference>
<evidence type="ECO:0000256" key="2">
    <source>
        <dbReference type="ARBA" id="ARBA00022729"/>
    </source>
</evidence>
<dbReference type="Pfam" id="PF00008">
    <property type="entry name" value="EGF"/>
    <property type="match status" value="2"/>
</dbReference>
<dbReference type="InterPro" id="IPR000152">
    <property type="entry name" value="EGF-type_Asp/Asn_hydroxyl_site"/>
</dbReference>
<evidence type="ECO:0000313" key="11">
    <source>
        <dbReference type="EMBL" id="CAH3143554.1"/>
    </source>
</evidence>
<feature type="domain" description="EGF-like" evidence="10">
    <location>
        <begin position="1322"/>
        <end position="1360"/>
    </location>
</feature>
<dbReference type="InterPro" id="IPR018097">
    <property type="entry name" value="EGF_Ca-bd_CS"/>
</dbReference>
<keyword evidence="3" id="KW-0677">Repeat</keyword>
<dbReference type="PROSITE" id="PS01186">
    <property type="entry name" value="EGF_2"/>
    <property type="match status" value="2"/>
</dbReference>
<feature type="disulfide bond" evidence="6">
    <location>
        <begin position="339"/>
        <end position="348"/>
    </location>
</feature>
<evidence type="ECO:0000313" key="12">
    <source>
        <dbReference type="Proteomes" id="UP001159428"/>
    </source>
</evidence>
<dbReference type="PROSITE" id="PS50026">
    <property type="entry name" value="EGF_3"/>
    <property type="match status" value="6"/>
</dbReference>
<dbReference type="PANTHER" id="PTHR15036">
    <property type="entry name" value="PIKACHURIN-LIKE PROTEIN"/>
    <property type="match status" value="1"/>
</dbReference>
<dbReference type="Proteomes" id="UP001159428">
    <property type="component" value="Unassembled WGS sequence"/>
</dbReference>
<keyword evidence="5" id="KW-0325">Glycoprotein</keyword>
<comment type="caution">
    <text evidence="6">Lacks conserved residue(s) required for the propagation of feature annotation.</text>
</comment>
<feature type="disulfide bond" evidence="6">
    <location>
        <begin position="276"/>
        <end position="286"/>
    </location>
</feature>
<sequence>MLPSSLHFDFRRMVYILPLLWVVVLRLSVVHAQNDSSIVSNSLCILQCPSGHHCFNSTVVTTAIELGHNGHICTTAGECYGESDPLGFLPGPRQKPQTVVYGDTVVIKPKEIGVNFLNVSRDTFHNCDSGGQLFQNFTSSQFQIPSKYLTPPGIKYFIAKDALFSCSFGVRLELYVRSRQQPNCTNPALPNLGVCSGVGLCSSASQTFFTRDYTCVCCDAYKGRYCEELDSCHPSRNPCKNGATCTDIKDGIADSFNCTCIPGYTGTFCETNIDECSSSPCVNGFCVDYINAYSCLCDPGFNGPNCHVAIPDLCANNPCKNGGSCERSGTKRQNYTCTCLPDFTGRNCTENVTRSSSLSTSTMLSKTSISTIVFPTSFIGNFSFVMQSVSSSVVHATRLSSSVPKSLSQGSTMITGTSVVGTLSPTGSQRISSLPGSVISSTELEIAPSPSISSLTFPQSVLSTAINSSVEGISTSNVYESSLEAFSTSVGTFSPAGPSMQTRNNTVSSVTKSNAIMESVVTKSSLAPSLYLTSSLHLTSSMYVSASNIGPVSSFSSSLPASQAVTLTIALSRSTSTLLGPDASLLSSVLASSQAVTPTIAISRGTSTPSGPDASLSSSLLVSSLTVMPTIAISRSTSTLLGPYASSSTSTPLEPDVSLLSSLLASSLVVTPTIALSRSTLTPLGPDVSLSSSFLASSLAVMPTTVLSRSTSTLLGPDASFSSSSSILLLTSSQAVTPTVIFSENTSTSSTPSMASHFEVTTPLAITTGLPSMSTVSFRSTTAISSSMSTSFVSSSVVPTMPPIPTTVPLINQTCVHNPCNNGTCFSEPYLQFEFRCECSYPTVGPVCRGVAESDLHFPAFGKNSFLEHKSISFNNEINRIDITFKTNASEGLLLFAADSKKRGDFIQLHVTSGKLEFRFDPGDSLVYIQSNQRVDTGEIVTVTVTYDSSSSPPFGTLQVNNGAQLIGVVKGRLRGIQLYDNWYVGGVPQGFDMRSQTRGNSAPSTSFVGSIRDVQVNGETINLSDAENWFNINEGDMPACQRMPCQNNGKCTEVDGNVLDYECNCTADYEGRNCGVHKACKSENCNGGECIPKESNPNDFICLCPLGRVGVQCQTVIDITVPLFTIVQGFPSYLEYPVPKDAVNSFHVTFLFKLDNSSKSWNDSLLVYSAQNSFVGSGDDFFAIGLKDNKVLLQYNVGSGSAKIYSEPVDMRREWHVVVAGRDGRQGWLYVDTQPRKEGESPAPLVGLNLFEPLYIGGIPNTRQLPSTLEFKTGGFHGSIYDVGIRFAKGTSFIKLSTSTGMADAANDWAVVKGRNVGNESYNECNTLNPPCFNGGNCTQEGATFICSCPAEWTGLYCGNQRLPCYGYSPCVSGSCRPDGLNTICDCPLGKTGQFCSQDIIIQTPRFQNFSYMMFAKTNIRSTTQITIRFKPETLDGILFYVSHEEQSTTGDFLSIILHNGFVKLRYDLGKGVGEAMSNVTVSLNTWYTVKAIRNAQNGSLAINDGNPVYVTSPGSAVALDVRSNFYLGGVRKLSNVNPRAVDNAASFVQDFSGCIDYFEVNGILYFQPNTAPVEGRNIANCPEQQVA</sequence>
<dbReference type="PROSITE" id="PS01187">
    <property type="entry name" value="EGF_CA"/>
    <property type="match status" value="1"/>
</dbReference>
<dbReference type="PROSITE" id="PS50025">
    <property type="entry name" value="LAM_G_DOMAIN"/>
    <property type="match status" value="3"/>
</dbReference>
<feature type="disulfide bond" evidence="6">
    <location>
        <begin position="260"/>
        <end position="269"/>
    </location>
</feature>
<dbReference type="Gene3D" id="2.10.25.10">
    <property type="entry name" value="Laminin"/>
    <property type="match status" value="6"/>
</dbReference>
<evidence type="ECO:0000259" key="9">
    <source>
        <dbReference type="PROSITE" id="PS50025"/>
    </source>
</evidence>
<feature type="domain" description="EGF-like" evidence="10">
    <location>
        <begin position="272"/>
        <end position="307"/>
    </location>
</feature>
<feature type="disulfide bond" evidence="6">
    <location>
        <begin position="297"/>
        <end position="306"/>
    </location>
</feature>
<feature type="disulfide bond" evidence="6">
    <location>
        <begin position="1350"/>
        <end position="1359"/>
    </location>
</feature>
<keyword evidence="2 8" id="KW-0732">Signal</keyword>
<keyword evidence="1 6" id="KW-0245">EGF-like domain</keyword>
<feature type="disulfide bond" evidence="7">
    <location>
        <begin position="1556"/>
        <end position="1583"/>
    </location>
</feature>
<keyword evidence="12" id="KW-1185">Reference proteome</keyword>
<dbReference type="PANTHER" id="PTHR15036:SF93">
    <property type="entry name" value="EYS PROTEIN"/>
    <property type="match status" value="1"/>
</dbReference>
<dbReference type="InterPro" id="IPR050372">
    <property type="entry name" value="Neurexin-related_CASP"/>
</dbReference>
<feature type="disulfide bond" evidence="6">
    <location>
        <begin position="1105"/>
        <end position="1114"/>
    </location>
</feature>
<dbReference type="CDD" id="cd00054">
    <property type="entry name" value="EGF_CA"/>
    <property type="match status" value="5"/>
</dbReference>
<evidence type="ECO:0000259" key="10">
    <source>
        <dbReference type="PROSITE" id="PS50026"/>
    </source>
</evidence>